<feature type="compositionally biased region" description="Gly residues" evidence="1">
    <location>
        <begin position="184"/>
        <end position="203"/>
    </location>
</feature>
<evidence type="ECO:0000313" key="3">
    <source>
        <dbReference type="EMBL" id="RAH97849.1"/>
    </source>
</evidence>
<dbReference type="AlphaFoldDB" id="A0A8B2NG49"/>
<dbReference type="Pfam" id="PF03724">
    <property type="entry name" value="META"/>
    <property type="match status" value="1"/>
</dbReference>
<feature type="region of interest" description="Disordered" evidence="1">
    <location>
        <begin position="42"/>
        <end position="107"/>
    </location>
</feature>
<name>A0A8B2NG49_9HYPH</name>
<accession>A0A8B2NG49</accession>
<dbReference type="EMBL" id="QHHQ01000008">
    <property type="protein sequence ID" value="RAH97849.1"/>
    <property type="molecule type" value="Genomic_DNA"/>
</dbReference>
<evidence type="ECO:0000256" key="1">
    <source>
        <dbReference type="SAM" id="MobiDB-lite"/>
    </source>
</evidence>
<dbReference type="Gene3D" id="2.40.128.270">
    <property type="match status" value="1"/>
</dbReference>
<protein>
    <recommendedName>
        <fullName evidence="2">DUF306 domain-containing protein</fullName>
    </recommendedName>
</protein>
<gene>
    <name evidence="3" type="ORF">DLJ53_27730</name>
</gene>
<sequence length="317" mass="33018">MEAEAGDLSAGRLARLEQRVVIGHLDLFTVDDQIGHRSSHHRVAAAPGRHALARSTSSPKLLATATPSTLKQAQTGARRRERSPPGRHVPPLLAKGTRAADDVAGADSVHRRSINGDSSMSKFSARPFAIAAAALLLAAAPLVGTGPSAAQTVATFPGAAVGAAGQVHLAQYGGGGGSPPPSHGGPGKPGGPGGPGKPGGPGPASGPVEVDGAWRIIAVDREVLPEWARKDATMNFDRDGRVSGQAVCNTFSGRYNRRGSDIIIDGVASTRKFCDRSAEYENRIFKALEQVDRVETGENQTIVLSSKGTARLRLRRY</sequence>
<organism evidence="3 4">
    <name type="scientific">Acuticoccus sediminis</name>
    <dbReference type="NCBI Taxonomy" id="2184697"/>
    <lineage>
        <taxon>Bacteria</taxon>
        <taxon>Pseudomonadati</taxon>
        <taxon>Pseudomonadota</taxon>
        <taxon>Alphaproteobacteria</taxon>
        <taxon>Hyphomicrobiales</taxon>
        <taxon>Amorphaceae</taxon>
        <taxon>Acuticoccus</taxon>
    </lineage>
</organism>
<proteinExistence type="predicted"/>
<dbReference type="Proteomes" id="UP000249590">
    <property type="component" value="Unassembled WGS sequence"/>
</dbReference>
<evidence type="ECO:0000259" key="2">
    <source>
        <dbReference type="Pfam" id="PF03724"/>
    </source>
</evidence>
<dbReference type="PANTHER" id="PTHR35535:SF1">
    <property type="entry name" value="HEAT SHOCK PROTEIN HSLJ"/>
    <property type="match status" value="1"/>
</dbReference>
<feature type="domain" description="DUF306" evidence="2">
    <location>
        <begin position="211"/>
        <end position="313"/>
    </location>
</feature>
<dbReference type="InterPro" id="IPR005184">
    <property type="entry name" value="DUF306_Meta_HslJ"/>
</dbReference>
<comment type="caution">
    <text evidence="3">The sequence shown here is derived from an EMBL/GenBank/DDBJ whole genome shotgun (WGS) entry which is preliminary data.</text>
</comment>
<evidence type="ECO:0000313" key="4">
    <source>
        <dbReference type="Proteomes" id="UP000249590"/>
    </source>
</evidence>
<reference evidence="3 4" key="1">
    <citation type="submission" date="2018-05" db="EMBL/GenBank/DDBJ databases">
        <title>Acuticoccus sediminis sp. nov., isolated from deep-sea sediment of Indian Ocean.</title>
        <authorList>
            <person name="Liu X."/>
            <person name="Lai Q."/>
            <person name="Du Y."/>
            <person name="Sun F."/>
            <person name="Zhang X."/>
            <person name="Wang S."/>
            <person name="Shao Z."/>
        </authorList>
    </citation>
    <scope>NUCLEOTIDE SEQUENCE [LARGE SCALE GENOMIC DNA]</scope>
    <source>
        <strain evidence="3 4">PTG4-2</strain>
    </source>
</reference>
<keyword evidence="4" id="KW-1185">Reference proteome</keyword>
<dbReference type="InterPro" id="IPR038670">
    <property type="entry name" value="HslJ-like_sf"/>
</dbReference>
<dbReference type="InterPro" id="IPR053147">
    <property type="entry name" value="Hsp_HslJ-like"/>
</dbReference>
<feature type="region of interest" description="Disordered" evidence="1">
    <location>
        <begin position="171"/>
        <end position="209"/>
    </location>
</feature>
<dbReference type="PANTHER" id="PTHR35535">
    <property type="entry name" value="HEAT SHOCK PROTEIN HSLJ"/>
    <property type="match status" value="1"/>
</dbReference>
<feature type="compositionally biased region" description="Polar residues" evidence="1">
    <location>
        <begin position="54"/>
        <end position="75"/>
    </location>
</feature>